<keyword evidence="2" id="KW-1185">Reference proteome</keyword>
<name>A0AAV6TS45_9ARAC</name>
<evidence type="ECO:0000313" key="1">
    <source>
        <dbReference type="EMBL" id="KAG8174378.1"/>
    </source>
</evidence>
<dbReference type="EMBL" id="JAFNEN010001233">
    <property type="protein sequence ID" value="KAG8174378.1"/>
    <property type="molecule type" value="Genomic_DNA"/>
</dbReference>
<accession>A0AAV6TS45</accession>
<dbReference type="AlphaFoldDB" id="A0AAV6TS45"/>
<organism evidence="1 2">
    <name type="scientific">Oedothorax gibbosus</name>
    <dbReference type="NCBI Taxonomy" id="931172"/>
    <lineage>
        <taxon>Eukaryota</taxon>
        <taxon>Metazoa</taxon>
        <taxon>Ecdysozoa</taxon>
        <taxon>Arthropoda</taxon>
        <taxon>Chelicerata</taxon>
        <taxon>Arachnida</taxon>
        <taxon>Araneae</taxon>
        <taxon>Araneomorphae</taxon>
        <taxon>Entelegynae</taxon>
        <taxon>Araneoidea</taxon>
        <taxon>Linyphiidae</taxon>
        <taxon>Erigoninae</taxon>
        <taxon>Oedothorax</taxon>
    </lineage>
</organism>
<comment type="caution">
    <text evidence="1">The sequence shown here is derived from an EMBL/GenBank/DDBJ whole genome shotgun (WGS) entry which is preliminary data.</text>
</comment>
<proteinExistence type="predicted"/>
<reference evidence="1 2" key="1">
    <citation type="journal article" date="2022" name="Nat. Ecol. Evol.">
        <title>A masculinizing supergene underlies an exaggerated male reproductive morph in a spider.</title>
        <authorList>
            <person name="Hendrickx F."/>
            <person name="De Corte Z."/>
            <person name="Sonet G."/>
            <person name="Van Belleghem S.M."/>
            <person name="Kostlbacher S."/>
            <person name="Vangestel C."/>
        </authorList>
    </citation>
    <scope>NUCLEOTIDE SEQUENCE [LARGE SCALE GENOMIC DNA]</scope>
    <source>
        <strain evidence="1">W744_W776</strain>
    </source>
</reference>
<evidence type="ECO:0000313" key="2">
    <source>
        <dbReference type="Proteomes" id="UP000827092"/>
    </source>
</evidence>
<protein>
    <submittedName>
        <fullName evidence="1">Uncharacterized protein</fullName>
    </submittedName>
</protein>
<sequence>MKITHLKSQQACIKCITQKPPPSVEQYLHHPLDEETAGPSTFEVPVPEASNSNRKNIFTEYMQELAMLWYFQPKMQGKPSTTSSRLFTKLNN</sequence>
<dbReference type="Proteomes" id="UP000827092">
    <property type="component" value="Unassembled WGS sequence"/>
</dbReference>
<gene>
    <name evidence="1" type="ORF">JTE90_024382</name>
</gene>